<evidence type="ECO:0000313" key="3">
    <source>
        <dbReference type="Proteomes" id="UP000274756"/>
    </source>
</evidence>
<evidence type="ECO:0000313" key="1">
    <source>
        <dbReference type="EMBL" id="VDN60144.1"/>
    </source>
</evidence>
<dbReference type="EMBL" id="UYYG01001202">
    <property type="protein sequence ID" value="VDN60144.1"/>
    <property type="molecule type" value="Genomic_DNA"/>
</dbReference>
<gene>
    <name evidence="1" type="ORF">DME_LOCUS10117</name>
</gene>
<proteinExistence type="predicted"/>
<reference evidence="4" key="1">
    <citation type="submission" date="2017-02" db="UniProtKB">
        <authorList>
            <consortium name="WormBaseParasite"/>
        </authorList>
    </citation>
    <scope>IDENTIFICATION</scope>
</reference>
<keyword evidence="3" id="KW-1185">Reference proteome</keyword>
<protein>
    <submittedName>
        <fullName evidence="4">Transcriptional regulator</fullName>
    </submittedName>
</protein>
<name>A0A0N4UJ66_DRAME</name>
<sequence>MMQEAIQKFFLKPIIIDNAINCHRKTPLATIPKCAGLAESTAYNDWLATDQRLSEKVGWHNAPPRVNVSFAHVTRLLLLTSVPTIVADVDFGVDD</sequence>
<dbReference type="AlphaFoldDB" id="A0A0N4UJ66"/>
<dbReference type="WBParaSite" id="DME_0000768301-mRNA-1">
    <property type="protein sequence ID" value="DME_0000768301-mRNA-1"/>
    <property type="gene ID" value="DME_0000768301"/>
</dbReference>
<reference evidence="1 3" key="2">
    <citation type="submission" date="2018-11" db="EMBL/GenBank/DDBJ databases">
        <authorList>
            <consortium name="Pathogen Informatics"/>
        </authorList>
    </citation>
    <scope>NUCLEOTIDE SEQUENCE [LARGE SCALE GENOMIC DNA]</scope>
</reference>
<dbReference type="Proteomes" id="UP000274756">
    <property type="component" value="Unassembled WGS sequence"/>
</dbReference>
<organism evidence="2 4">
    <name type="scientific">Dracunculus medinensis</name>
    <name type="common">Guinea worm</name>
    <dbReference type="NCBI Taxonomy" id="318479"/>
    <lineage>
        <taxon>Eukaryota</taxon>
        <taxon>Metazoa</taxon>
        <taxon>Ecdysozoa</taxon>
        <taxon>Nematoda</taxon>
        <taxon>Chromadorea</taxon>
        <taxon>Rhabditida</taxon>
        <taxon>Spirurina</taxon>
        <taxon>Dracunculoidea</taxon>
        <taxon>Dracunculidae</taxon>
        <taxon>Dracunculus</taxon>
    </lineage>
</organism>
<evidence type="ECO:0000313" key="2">
    <source>
        <dbReference type="Proteomes" id="UP000038040"/>
    </source>
</evidence>
<dbReference type="Proteomes" id="UP000038040">
    <property type="component" value="Unplaced"/>
</dbReference>
<evidence type="ECO:0000313" key="4">
    <source>
        <dbReference type="WBParaSite" id="DME_0000768301-mRNA-1"/>
    </source>
</evidence>
<accession>A0A0N4UJ66</accession>